<dbReference type="PANTHER" id="PTHR11461">
    <property type="entry name" value="SERINE PROTEASE INHIBITOR, SERPIN"/>
    <property type="match status" value="1"/>
</dbReference>
<dbReference type="Proteomes" id="UP001260872">
    <property type="component" value="Unassembled WGS sequence"/>
</dbReference>
<dbReference type="SUPFAM" id="SSF56574">
    <property type="entry name" value="Serpins"/>
    <property type="match status" value="1"/>
</dbReference>
<comment type="caution">
    <text evidence="4">The sequence shown here is derived from an EMBL/GenBank/DDBJ whole genome shotgun (WGS) entry which is preliminary data.</text>
</comment>
<keyword evidence="5" id="KW-1185">Reference proteome</keyword>
<evidence type="ECO:0000256" key="2">
    <source>
        <dbReference type="SAM" id="SignalP"/>
    </source>
</evidence>
<evidence type="ECO:0000256" key="1">
    <source>
        <dbReference type="RuleBase" id="RU000411"/>
    </source>
</evidence>
<feature type="domain" description="Serpin" evidence="3">
    <location>
        <begin position="68"/>
        <end position="428"/>
    </location>
</feature>
<dbReference type="SMART" id="SM00093">
    <property type="entry name" value="SERPIN"/>
    <property type="match status" value="1"/>
</dbReference>
<dbReference type="InterPro" id="IPR042178">
    <property type="entry name" value="Serpin_sf_1"/>
</dbReference>
<dbReference type="Gene3D" id="2.30.39.10">
    <property type="entry name" value="Alpha-1-antitrypsin, domain 1"/>
    <property type="match status" value="1"/>
</dbReference>
<feature type="chain" id="PRO_5047375270" evidence="2">
    <location>
        <begin position="27"/>
        <end position="430"/>
    </location>
</feature>
<name>A0ABU1FRM3_9MICC</name>
<reference evidence="5" key="1">
    <citation type="submission" date="2023-07" db="EMBL/GenBank/DDBJ databases">
        <title>Description of three actinobacteria isolated from air of manufacturing shop in a pharmaceutical factory.</title>
        <authorList>
            <person name="Zhang D.-F."/>
        </authorList>
    </citation>
    <scope>NUCLEOTIDE SEQUENCE [LARGE SCALE GENOMIC DNA]</scope>
    <source>
        <strain evidence="5">CCTCC AB 207010</strain>
    </source>
</reference>
<feature type="signal peptide" evidence="2">
    <location>
        <begin position="1"/>
        <end position="26"/>
    </location>
</feature>
<dbReference type="Pfam" id="PF00079">
    <property type="entry name" value="Serpin"/>
    <property type="match status" value="1"/>
</dbReference>
<dbReference type="InterPro" id="IPR023796">
    <property type="entry name" value="Serpin_dom"/>
</dbReference>
<dbReference type="RefSeq" id="WP_310536697.1">
    <property type="nucleotide sequence ID" value="NZ_BAAAOC010000010.1"/>
</dbReference>
<dbReference type="EMBL" id="JAVKGT010000007">
    <property type="protein sequence ID" value="MDR5711312.1"/>
    <property type="molecule type" value="Genomic_DNA"/>
</dbReference>
<comment type="similarity">
    <text evidence="1">Belongs to the serpin family.</text>
</comment>
<dbReference type="InterPro" id="IPR000215">
    <property type="entry name" value="Serpin_fam"/>
</dbReference>
<proteinExistence type="inferred from homology"/>
<sequence length="430" mass="45312">MARGVNISRTALAGAALGGLALTSCGAETAPDPQQHDIRSDVVYEPASLSSATAVADVVDRTTAFGTSALADLSQGETNAVISPASLTVALAMLAEGAQGPAAAELDEFLGAAGDERSHAFSALQSAVLDYDGDPALVQDEELPEAPLLHLANQLVLQQGADVDDDVLDALSRYFDAGLVSTDFGDAESKELLDAWVHHHTGGLIEESAIVAPDPNIEFVLQNAVLMAAQWRSPFDPANTADREFTTLSGGTVEVPMMRQTVDVPYAEHDGAQAVRLPYTERFSMDVVLPDAGTDPAQFTARDWAAIDEAFGEAGTSQRVDVTMPVLDLETSAELIPLLQDQGLAATVGGDDLSPLAAGELGQVSHQVVLQVDEEGTVAAGVTEISMITSGPLEEEDPVELRVDRPYTLRIVHEETGWPLFMAVIYNPAE</sequence>
<gene>
    <name evidence="4" type="ORF">RH857_04050</name>
</gene>
<protein>
    <submittedName>
        <fullName evidence="4">Serpin family protein</fullName>
    </submittedName>
</protein>
<accession>A0ABU1FRM3</accession>
<dbReference type="InterPro" id="IPR042185">
    <property type="entry name" value="Serpin_sf_2"/>
</dbReference>
<organism evidence="4 5">
    <name type="scientific">Nesterenkonia flava</name>
    <dbReference type="NCBI Taxonomy" id="469799"/>
    <lineage>
        <taxon>Bacteria</taxon>
        <taxon>Bacillati</taxon>
        <taxon>Actinomycetota</taxon>
        <taxon>Actinomycetes</taxon>
        <taxon>Micrococcales</taxon>
        <taxon>Micrococcaceae</taxon>
        <taxon>Nesterenkonia</taxon>
    </lineage>
</organism>
<evidence type="ECO:0000313" key="5">
    <source>
        <dbReference type="Proteomes" id="UP001260872"/>
    </source>
</evidence>
<evidence type="ECO:0000259" key="3">
    <source>
        <dbReference type="SMART" id="SM00093"/>
    </source>
</evidence>
<evidence type="ECO:0000313" key="4">
    <source>
        <dbReference type="EMBL" id="MDR5711312.1"/>
    </source>
</evidence>
<keyword evidence="2" id="KW-0732">Signal</keyword>
<dbReference type="PANTHER" id="PTHR11461:SF211">
    <property type="entry name" value="GH10112P-RELATED"/>
    <property type="match status" value="1"/>
</dbReference>
<dbReference type="Gene3D" id="3.30.497.10">
    <property type="entry name" value="Antithrombin, subunit I, domain 2"/>
    <property type="match status" value="1"/>
</dbReference>
<dbReference type="InterPro" id="IPR036186">
    <property type="entry name" value="Serpin_sf"/>
</dbReference>
<dbReference type="PROSITE" id="PS51257">
    <property type="entry name" value="PROKAR_LIPOPROTEIN"/>
    <property type="match status" value="1"/>
</dbReference>